<dbReference type="Pfam" id="PF25954">
    <property type="entry name" value="Beta-barrel_RND_2"/>
    <property type="match status" value="1"/>
</dbReference>
<sequence length="370" mass="40054">MSDQSQKGRLARGGSGRVRRIATKAIVALAAVGAVVAIAMMPQPSTETPPAEAPPVNVAVLEIVPEAELADTFTLPAVIDPNRVVTVSAEAAASIDRIPPKEGEPVQKGDLLVQLNADLIRPQFATAEARYQRDQIEYERMKSLVKDDAAPQQDLDNAVTQLAASRAAFEDARARLDRTRILAPAHGVLNRLLVEEGEYVSPGDPVAEIVEIDTVKVVVDIPERDIGFFSVGHEAEVLAETKGCEKSFVGRITYINQLANRLTRSTPIEITLDNRAGLVRSGQIVRVRLSRRVLNDAIMVPLLAVIPMEDGYAVYVVEGAQARRRDVQLGVIKGDRVQIVSGLKPGDKLIVAGHRFVAPGQNVHVESEMK</sequence>
<proteinExistence type="inferred from homology"/>
<dbReference type="GO" id="GO:1990281">
    <property type="term" value="C:efflux pump complex"/>
    <property type="evidence" value="ECO:0007669"/>
    <property type="project" value="TreeGrafter"/>
</dbReference>
<dbReference type="Proteomes" id="UP001431776">
    <property type="component" value="Unassembled WGS sequence"/>
</dbReference>
<dbReference type="Gene3D" id="2.40.420.20">
    <property type="match status" value="1"/>
</dbReference>
<dbReference type="SUPFAM" id="SSF111369">
    <property type="entry name" value="HlyD-like secretion proteins"/>
    <property type="match status" value="1"/>
</dbReference>
<feature type="transmembrane region" description="Helical" evidence="2">
    <location>
        <begin position="21"/>
        <end position="41"/>
    </location>
</feature>
<evidence type="ECO:0000256" key="2">
    <source>
        <dbReference type="SAM" id="Phobius"/>
    </source>
</evidence>
<gene>
    <name evidence="5" type="ORF">QJ522_18330</name>
</gene>
<dbReference type="EMBL" id="JASCXX010000027">
    <property type="protein sequence ID" value="MDI6451024.1"/>
    <property type="molecule type" value="Genomic_DNA"/>
</dbReference>
<evidence type="ECO:0000313" key="6">
    <source>
        <dbReference type="Proteomes" id="UP001431776"/>
    </source>
</evidence>
<organism evidence="5 6">
    <name type="scientific">Anaerobaca lacustris</name>
    <dbReference type="NCBI Taxonomy" id="3044600"/>
    <lineage>
        <taxon>Bacteria</taxon>
        <taxon>Pseudomonadati</taxon>
        <taxon>Planctomycetota</taxon>
        <taxon>Phycisphaerae</taxon>
        <taxon>Sedimentisphaerales</taxon>
        <taxon>Anaerobacaceae</taxon>
        <taxon>Anaerobaca</taxon>
    </lineage>
</organism>
<evidence type="ECO:0000256" key="1">
    <source>
        <dbReference type="ARBA" id="ARBA00009477"/>
    </source>
</evidence>
<keyword evidence="2" id="KW-0472">Membrane</keyword>
<dbReference type="PANTHER" id="PTHR30469:SF15">
    <property type="entry name" value="HLYD FAMILY OF SECRETION PROTEINS"/>
    <property type="match status" value="1"/>
</dbReference>
<keyword evidence="2" id="KW-1133">Transmembrane helix</keyword>
<dbReference type="AlphaFoldDB" id="A0AAW6U545"/>
<evidence type="ECO:0000259" key="4">
    <source>
        <dbReference type="Pfam" id="PF25989"/>
    </source>
</evidence>
<keyword evidence="2" id="KW-0812">Transmembrane</keyword>
<protein>
    <submittedName>
        <fullName evidence="5">Efflux RND transporter periplasmic adaptor subunit</fullName>
    </submittedName>
</protein>
<evidence type="ECO:0000313" key="5">
    <source>
        <dbReference type="EMBL" id="MDI6451024.1"/>
    </source>
</evidence>
<dbReference type="PANTHER" id="PTHR30469">
    <property type="entry name" value="MULTIDRUG RESISTANCE PROTEIN MDTA"/>
    <property type="match status" value="1"/>
</dbReference>
<dbReference type="Pfam" id="PF25989">
    <property type="entry name" value="YknX_C"/>
    <property type="match status" value="1"/>
</dbReference>
<dbReference type="RefSeq" id="WP_349246432.1">
    <property type="nucleotide sequence ID" value="NZ_JASCXX010000027.1"/>
</dbReference>
<accession>A0AAW6U545</accession>
<dbReference type="InterPro" id="IPR058637">
    <property type="entry name" value="YknX-like_C"/>
</dbReference>
<comment type="caution">
    <text evidence="5">The sequence shown here is derived from an EMBL/GenBank/DDBJ whole genome shotgun (WGS) entry which is preliminary data.</text>
</comment>
<keyword evidence="6" id="KW-1185">Reference proteome</keyword>
<dbReference type="InterPro" id="IPR006143">
    <property type="entry name" value="RND_pump_MFP"/>
</dbReference>
<dbReference type="Gene3D" id="2.40.30.170">
    <property type="match status" value="1"/>
</dbReference>
<dbReference type="InterPro" id="IPR058792">
    <property type="entry name" value="Beta-barrel_RND_2"/>
</dbReference>
<comment type="similarity">
    <text evidence="1">Belongs to the membrane fusion protein (MFP) (TC 8.A.1) family.</text>
</comment>
<dbReference type="GO" id="GO:0015562">
    <property type="term" value="F:efflux transmembrane transporter activity"/>
    <property type="evidence" value="ECO:0007669"/>
    <property type="project" value="TreeGrafter"/>
</dbReference>
<dbReference type="Gene3D" id="2.40.50.100">
    <property type="match status" value="1"/>
</dbReference>
<reference evidence="5" key="1">
    <citation type="submission" date="2023-05" db="EMBL/GenBank/DDBJ databases">
        <title>Anaerotaeda fermentans gen. nov., sp. nov., a novel anaerobic planctomycete of the new family within the order Sedimentisphaerales isolated from Taman Peninsula, Russia.</title>
        <authorList>
            <person name="Khomyakova M.A."/>
            <person name="Merkel A.Y."/>
            <person name="Slobodkin A.I."/>
        </authorList>
    </citation>
    <scope>NUCLEOTIDE SEQUENCE</scope>
    <source>
        <strain evidence="5">M17dextr</strain>
    </source>
</reference>
<name>A0AAW6U545_9BACT</name>
<dbReference type="NCBIfam" id="TIGR01730">
    <property type="entry name" value="RND_mfp"/>
    <property type="match status" value="1"/>
</dbReference>
<dbReference type="Gene3D" id="1.10.287.470">
    <property type="entry name" value="Helix hairpin bin"/>
    <property type="match status" value="1"/>
</dbReference>
<feature type="domain" description="CusB-like beta-barrel" evidence="3">
    <location>
        <begin position="217"/>
        <end position="291"/>
    </location>
</feature>
<feature type="domain" description="YknX-like C-terminal permuted SH3-like" evidence="4">
    <location>
        <begin position="298"/>
        <end position="365"/>
    </location>
</feature>
<evidence type="ECO:0000259" key="3">
    <source>
        <dbReference type="Pfam" id="PF25954"/>
    </source>
</evidence>